<name>A0A426Z255_ENSVE</name>
<protein>
    <submittedName>
        <fullName evidence="2">Uncharacterized protein</fullName>
    </submittedName>
</protein>
<comment type="caution">
    <text evidence="2">The sequence shown here is derived from an EMBL/GenBank/DDBJ whole genome shotgun (WGS) entry which is preliminary data.</text>
</comment>
<dbReference type="EMBL" id="AMZH03008863">
    <property type="protein sequence ID" value="RRT58056.1"/>
    <property type="molecule type" value="Genomic_DNA"/>
</dbReference>
<organism evidence="2 3">
    <name type="scientific">Ensete ventricosum</name>
    <name type="common">Abyssinian banana</name>
    <name type="synonym">Musa ensete</name>
    <dbReference type="NCBI Taxonomy" id="4639"/>
    <lineage>
        <taxon>Eukaryota</taxon>
        <taxon>Viridiplantae</taxon>
        <taxon>Streptophyta</taxon>
        <taxon>Embryophyta</taxon>
        <taxon>Tracheophyta</taxon>
        <taxon>Spermatophyta</taxon>
        <taxon>Magnoliopsida</taxon>
        <taxon>Liliopsida</taxon>
        <taxon>Zingiberales</taxon>
        <taxon>Musaceae</taxon>
        <taxon>Ensete</taxon>
    </lineage>
</organism>
<evidence type="ECO:0000313" key="2">
    <source>
        <dbReference type="EMBL" id="RRT58056.1"/>
    </source>
</evidence>
<evidence type="ECO:0000256" key="1">
    <source>
        <dbReference type="SAM" id="MobiDB-lite"/>
    </source>
</evidence>
<proteinExistence type="predicted"/>
<gene>
    <name evidence="2" type="ORF">B296_00034568</name>
</gene>
<reference evidence="2 3" key="1">
    <citation type="journal article" date="2014" name="Agronomy (Basel)">
        <title>A Draft Genome Sequence for Ensete ventricosum, the Drought-Tolerant Tree Against Hunger.</title>
        <authorList>
            <person name="Harrison J."/>
            <person name="Moore K.A."/>
            <person name="Paszkiewicz K."/>
            <person name="Jones T."/>
            <person name="Grant M."/>
            <person name="Ambacheew D."/>
            <person name="Muzemil S."/>
            <person name="Studholme D.J."/>
        </authorList>
    </citation>
    <scope>NUCLEOTIDE SEQUENCE [LARGE SCALE GENOMIC DNA]</scope>
</reference>
<evidence type="ECO:0000313" key="3">
    <source>
        <dbReference type="Proteomes" id="UP000287651"/>
    </source>
</evidence>
<dbReference type="Proteomes" id="UP000287651">
    <property type="component" value="Unassembled WGS sequence"/>
</dbReference>
<sequence length="95" mass="10274">MAGKQQRRSLACGGRSGDDKWRLPGCDRGGQRRGATVAPNDKSLLVAAKGSRSGLGEHERRLREVDLCSRSLRGGGATTVGRDVLIVEIEQRDEE</sequence>
<feature type="region of interest" description="Disordered" evidence="1">
    <location>
        <begin position="1"/>
        <end position="36"/>
    </location>
</feature>
<accession>A0A426Z255</accession>
<dbReference type="AlphaFoldDB" id="A0A426Z255"/>